<proteinExistence type="predicted"/>
<dbReference type="EMBL" id="BQNB010016895">
    <property type="protein sequence ID" value="GJT57007.1"/>
    <property type="molecule type" value="Genomic_DNA"/>
</dbReference>
<evidence type="ECO:0000313" key="3">
    <source>
        <dbReference type="EMBL" id="GJT57007.1"/>
    </source>
</evidence>
<gene>
    <name evidence="2" type="ORF">Tco_0747961</name>
    <name evidence="3" type="ORF">Tco_0992061</name>
    <name evidence="4" type="ORF">Tco_1112322</name>
</gene>
<sequence length="98" mass="10817">MDSFQYIVVAVIVVDDVSFILKLSFVIIGFLTRNLAFSSDPLISGLCYGFLQSLRLEAVTFFMLCGWACAFHQDKASSVKVPVANVTLSSSAHLLREH</sequence>
<dbReference type="EMBL" id="BQNB010010746">
    <property type="protein sequence ID" value="GJS81420.1"/>
    <property type="molecule type" value="Genomic_DNA"/>
</dbReference>
<keyword evidence="1" id="KW-1133">Transmembrane helix</keyword>
<comment type="caution">
    <text evidence="4">The sequence shown here is derived from an EMBL/GenBank/DDBJ whole genome shotgun (WGS) entry which is preliminary data.</text>
</comment>
<organism evidence="4 5">
    <name type="scientific">Tanacetum coccineum</name>
    <dbReference type="NCBI Taxonomy" id="301880"/>
    <lineage>
        <taxon>Eukaryota</taxon>
        <taxon>Viridiplantae</taxon>
        <taxon>Streptophyta</taxon>
        <taxon>Embryophyta</taxon>
        <taxon>Tracheophyta</taxon>
        <taxon>Spermatophyta</taxon>
        <taxon>Magnoliopsida</taxon>
        <taxon>eudicotyledons</taxon>
        <taxon>Gunneridae</taxon>
        <taxon>Pentapetalae</taxon>
        <taxon>asterids</taxon>
        <taxon>campanulids</taxon>
        <taxon>Asterales</taxon>
        <taxon>Asteraceae</taxon>
        <taxon>Asteroideae</taxon>
        <taxon>Anthemideae</taxon>
        <taxon>Anthemidinae</taxon>
        <taxon>Tanacetum</taxon>
    </lineage>
</organism>
<evidence type="ECO:0000313" key="4">
    <source>
        <dbReference type="EMBL" id="GJU01984.1"/>
    </source>
</evidence>
<dbReference type="EMBL" id="BQNB010021016">
    <property type="protein sequence ID" value="GJU01984.1"/>
    <property type="molecule type" value="Genomic_DNA"/>
</dbReference>
<keyword evidence="1" id="KW-0812">Transmembrane</keyword>
<evidence type="ECO:0000256" key="1">
    <source>
        <dbReference type="SAM" id="Phobius"/>
    </source>
</evidence>
<protein>
    <submittedName>
        <fullName evidence="4">Uncharacterized protein</fullName>
    </submittedName>
</protein>
<evidence type="ECO:0000313" key="2">
    <source>
        <dbReference type="EMBL" id="GJS81420.1"/>
    </source>
</evidence>
<feature type="transmembrane region" description="Helical" evidence="1">
    <location>
        <begin position="6"/>
        <end position="31"/>
    </location>
</feature>
<evidence type="ECO:0000313" key="5">
    <source>
        <dbReference type="Proteomes" id="UP001151760"/>
    </source>
</evidence>
<dbReference type="Proteomes" id="UP001151760">
    <property type="component" value="Unassembled WGS sequence"/>
</dbReference>
<keyword evidence="1" id="KW-0472">Membrane</keyword>
<name>A0ABQ5IPE3_9ASTR</name>
<reference evidence="4" key="2">
    <citation type="submission" date="2022-01" db="EMBL/GenBank/DDBJ databases">
        <authorList>
            <person name="Yamashiro T."/>
            <person name="Shiraishi A."/>
            <person name="Satake H."/>
            <person name="Nakayama K."/>
        </authorList>
    </citation>
    <scope>NUCLEOTIDE SEQUENCE</scope>
</reference>
<keyword evidence="5" id="KW-1185">Reference proteome</keyword>
<accession>A0ABQ5IPE3</accession>
<reference evidence="4" key="1">
    <citation type="journal article" date="2022" name="Int. J. Mol. Sci.">
        <title>Draft Genome of Tanacetum Coccineum: Genomic Comparison of Closely Related Tanacetum-Family Plants.</title>
        <authorList>
            <person name="Yamashiro T."/>
            <person name="Shiraishi A."/>
            <person name="Nakayama K."/>
            <person name="Satake H."/>
        </authorList>
    </citation>
    <scope>NUCLEOTIDE SEQUENCE</scope>
</reference>